<keyword evidence="10" id="KW-1185">Reference proteome</keyword>
<dbReference type="PROSITE" id="PS50082">
    <property type="entry name" value="WD_REPEATS_2"/>
    <property type="match status" value="2"/>
</dbReference>
<feature type="repeat" description="WD" evidence="8">
    <location>
        <begin position="171"/>
        <end position="206"/>
    </location>
</feature>
<dbReference type="PANTHER" id="PTHR14344">
    <property type="entry name" value="WD REPEAT PROTEIN"/>
    <property type="match status" value="1"/>
</dbReference>
<evidence type="ECO:0000256" key="8">
    <source>
        <dbReference type="PROSITE-ProRule" id="PRU00221"/>
    </source>
</evidence>
<dbReference type="PROSITE" id="PS50294">
    <property type="entry name" value="WD_REPEATS_REGION"/>
    <property type="match status" value="1"/>
</dbReference>
<evidence type="ECO:0000313" key="10">
    <source>
        <dbReference type="Proteomes" id="UP000324832"/>
    </source>
</evidence>
<dbReference type="InterPro" id="IPR001680">
    <property type="entry name" value="WD40_rpt"/>
</dbReference>
<sequence length="962" mass="108586">MSLLLRTDVTSLKFYKNFILAGIGSFLSVIQYDINRLLQKLHVLKGQKIYGIVPCNDKLLIFGGKQYAVIKYIVNNTFELCLEPTICEDWLHSGVWVGEDRVALLTAHNVVQIWNINQNKLNMKYVSMDNSILYSGLLVPLADGVLVFSGTVFSEVLIGCCDYQITPLQNLKGHKGVIFSITCNIEKQIIVTTSDDRSVRIWTVKNTVSHENNTIKFWKNAMISCEHELYGHSARVMSNCITNDFVISIGEDSGIVFWDFDGKLIRRVSHTIASVWSLDANDKFVITGGGDCALMLHPSSVTSKDKSQEVIKLNLDSPKKVAFTARRNIVTINESNDFVYYDVDKKIETHFKLEHESTFKLLGISNCKQLIAVVDMSGKLDIWIENCKRDAFLSKIVDTKLDIGRILSMHWADNRHLAFCSNNGIISIIAANGNSVEVYAHVILPLCKERWLTACAYKNETFIAGDRCGNIHVFVISQNEPIKSFKHIHGRYGPTSIVIQQNCFVTTGRDGTIKYFSLKPLKYLSSKEFDFQWVECFVDKNKQYICGFQERVFVIYDLLLHNKILEIPCGGGHRSWDITQYKHKTEKVLCEYVEFMYLKSSSLYLERYNLNNIVSKPIINGSHSKVINCLKTICKNDAETLFISGGEDTTLRISTNIGTEFKDVLIYKHLSNIRTLKAVMIDENRYILISAGGRAQICVKILSIEDLSIEEITNYMIKGSDKERKGNNSWRNCAVDFNPETRIMDLDVSVNGDEFIVYAGCSDAILRVFQLLTIYPHDFKLIKEIKYHDTCILKTKTVNISNRTVLISCTSRGIISVFDEKTLDKPIFSTMVHSSGINSLAIKVISESRLLIATGGDDNAIHVNILDLGECRVVSTWSSTNSHCSQVTGLVFADEYLISSSIDQRVTMWRVCVAEHVGCEYIQQVYSDVADIQGIDLVQVNGTSIQVCVFGKGLEVLSLEMK</sequence>
<keyword evidence="5" id="KW-0677">Repeat</keyword>
<comment type="similarity">
    <text evidence="6">Belongs to the WD repeat WDR6 family.</text>
</comment>
<evidence type="ECO:0000256" key="5">
    <source>
        <dbReference type="ARBA" id="ARBA00022737"/>
    </source>
</evidence>
<dbReference type="AlphaFoldDB" id="A0A5E4PRV5"/>
<accession>A0A5E4PRV5</accession>
<dbReference type="SMART" id="SM00320">
    <property type="entry name" value="WD40"/>
    <property type="match status" value="10"/>
</dbReference>
<evidence type="ECO:0000313" key="9">
    <source>
        <dbReference type="EMBL" id="VVC88065.1"/>
    </source>
</evidence>
<dbReference type="Proteomes" id="UP000324832">
    <property type="component" value="Unassembled WGS sequence"/>
</dbReference>
<evidence type="ECO:0000256" key="1">
    <source>
        <dbReference type="ARBA" id="ARBA00004496"/>
    </source>
</evidence>
<dbReference type="Pfam" id="PF00400">
    <property type="entry name" value="WD40"/>
    <property type="match status" value="1"/>
</dbReference>
<dbReference type="InterPro" id="IPR015943">
    <property type="entry name" value="WD40/YVTN_repeat-like_dom_sf"/>
</dbReference>
<protein>
    <recommendedName>
        <fullName evidence="7">tRNA (34-2'-O)-methyltransferase regulator WDR6</fullName>
    </recommendedName>
</protein>
<evidence type="ECO:0000256" key="4">
    <source>
        <dbReference type="ARBA" id="ARBA00022694"/>
    </source>
</evidence>
<proteinExistence type="inferred from homology"/>
<evidence type="ECO:0000256" key="3">
    <source>
        <dbReference type="ARBA" id="ARBA00022574"/>
    </source>
</evidence>
<keyword evidence="3 8" id="KW-0853">WD repeat</keyword>
<evidence type="ECO:0000256" key="6">
    <source>
        <dbReference type="ARBA" id="ARBA00038255"/>
    </source>
</evidence>
<reference evidence="9 10" key="1">
    <citation type="submission" date="2017-07" db="EMBL/GenBank/DDBJ databases">
        <authorList>
            <person name="Talla V."/>
            <person name="Backstrom N."/>
        </authorList>
    </citation>
    <scope>NUCLEOTIDE SEQUENCE [LARGE SCALE GENOMIC DNA]</scope>
</reference>
<dbReference type="GO" id="GO:0005737">
    <property type="term" value="C:cytoplasm"/>
    <property type="evidence" value="ECO:0007669"/>
    <property type="project" value="UniProtKB-SubCell"/>
</dbReference>
<evidence type="ECO:0000256" key="2">
    <source>
        <dbReference type="ARBA" id="ARBA00022490"/>
    </source>
</evidence>
<dbReference type="PROSITE" id="PS00678">
    <property type="entry name" value="WD_REPEATS_1"/>
    <property type="match status" value="1"/>
</dbReference>
<dbReference type="InterPro" id="IPR036322">
    <property type="entry name" value="WD40_repeat_dom_sf"/>
</dbReference>
<organism evidence="9 10">
    <name type="scientific">Leptidea sinapis</name>
    <dbReference type="NCBI Taxonomy" id="189913"/>
    <lineage>
        <taxon>Eukaryota</taxon>
        <taxon>Metazoa</taxon>
        <taxon>Ecdysozoa</taxon>
        <taxon>Arthropoda</taxon>
        <taxon>Hexapoda</taxon>
        <taxon>Insecta</taxon>
        <taxon>Pterygota</taxon>
        <taxon>Neoptera</taxon>
        <taxon>Endopterygota</taxon>
        <taxon>Lepidoptera</taxon>
        <taxon>Glossata</taxon>
        <taxon>Ditrysia</taxon>
        <taxon>Papilionoidea</taxon>
        <taxon>Pieridae</taxon>
        <taxon>Dismorphiinae</taxon>
        <taxon>Leptidea</taxon>
    </lineage>
</organism>
<dbReference type="GO" id="GO:0030488">
    <property type="term" value="P:tRNA methylation"/>
    <property type="evidence" value="ECO:0007669"/>
    <property type="project" value="TreeGrafter"/>
</dbReference>
<name>A0A5E4PRV5_9NEOP</name>
<feature type="repeat" description="WD" evidence="8">
    <location>
        <begin position="880"/>
        <end position="911"/>
    </location>
</feature>
<dbReference type="SUPFAM" id="SSF50978">
    <property type="entry name" value="WD40 repeat-like"/>
    <property type="match status" value="3"/>
</dbReference>
<dbReference type="InterPro" id="IPR019775">
    <property type="entry name" value="WD40_repeat_CS"/>
</dbReference>
<dbReference type="EMBL" id="FZQP02000227">
    <property type="protein sequence ID" value="VVC88065.1"/>
    <property type="molecule type" value="Genomic_DNA"/>
</dbReference>
<keyword evidence="2" id="KW-0963">Cytoplasm</keyword>
<dbReference type="Gene3D" id="2.130.10.10">
    <property type="entry name" value="YVTN repeat-like/Quinoprotein amine dehydrogenase"/>
    <property type="match status" value="4"/>
</dbReference>
<gene>
    <name evidence="9" type="ORF">LSINAPIS_LOCUS1523</name>
</gene>
<comment type="subcellular location">
    <subcellularLocation>
        <location evidence="1">Cytoplasm</location>
    </subcellularLocation>
</comment>
<keyword evidence="4" id="KW-0819">tRNA processing</keyword>
<dbReference type="InterPro" id="IPR051973">
    <property type="entry name" value="tRNA_Anticodon_Mtase-Reg"/>
</dbReference>
<evidence type="ECO:0000256" key="7">
    <source>
        <dbReference type="ARBA" id="ARBA00040154"/>
    </source>
</evidence>
<dbReference type="PANTHER" id="PTHR14344:SF3">
    <property type="entry name" value="WD REPEAT-CONTAINING PROTEIN 6"/>
    <property type="match status" value="1"/>
</dbReference>